<dbReference type="EC" id="5.1.3.13" evidence="3"/>
<dbReference type="Proteomes" id="UP000054092">
    <property type="component" value="Unassembled WGS sequence"/>
</dbReference>
<keyword evidence="3" id="KW-0413">Isomerase</keyword>
<dbReference type="PANTHER" id="PTHR21047">
    <property type="entry name" value="DTDP-6-DEOXY-D-GLUCOSE-3,5 EPIMERASE"/>
    <property type="match status" value="1"/>
</dbReference>
<comment type="function">
    <text evidence="3">Catalyzes the epimerization of the C3' and C5'positions of dTDP-6-deoxy-D-xylo-4-hexulose, forming dTDP-6-deoxy-L-lyxo-4-hexulose.</text>
</comment>
<evidence type="ECO:0000313" key="5">
    <source>
        <dbReference type="Proteomes" id="UP000054092"/>
    </source>
</evidence>
<feature type="site" description="Participates in a stacking interaction with the thymidine ring of dTDP-4-oxo-6-deoxyglucose" evidence="2">
    <location>
        <position position="139"/>
    </location>
</feature>
<dbReference type="InterPro" id="IPR011051">
    <property type="entry name" value="RmlC_Cupin_sf"/>
</dbReference>
<dbReference type="UniPathway" id="UPA00124"/>
<protein>
    <recommendedName>
        <fullName evidence="3">dTDP-4-dehydrorhamnose 3,5-epimerase</fullName>
        <ecNumber evidence="3">5.1.3.13</ecNumber>
    </recommendedName>
    <alternativeName>
        <fullName evidence="3">Thymidine diphospho-4-keto-rhamnose 3,5-epimerase</fullName>
    </alternativeName>
</protein>
<dbReference type="NCBIfam" id="TIGR01221">
    <property type="entry name" value="rmlC"/>
    <property type="match status" value="1"/>
</dbReference>
<dbReference type="GO" id="GO:0008830">
    <property type="term" value="F:dTDP-4-dehydrorhamnose 3,5-epimerase activity"/>
    <property type="evidence" value="ECO:0007669"/>
    <property type="project" value="UniProtKB-UniRule"/>
</dbReference>
<dbReference type="InterPro" id="IPR000888">
    <property type="entry name" value="RmlC-like"/>
</dbReference>
<dbReference type="GO" id="GO:0005829">
    <property type="term" value="C:cytosol"/>
    <property type="evidence" value="ECO:0007669"/>
    <property type="project" value="TreeGrafter"/>
</dbReference>
<evidence type="ECO:0000313" key="4">
    <source>
        <dbReference type="EMBL" id="KUK80305.1"/>
    </source>
</evidence>
<organism evidence="4 5">
    <name type="scientific">Mesotoga prima</name>
    <dbReference type="NCBI Taxonomy" id="1184387"/>
    <lineage>
        <taxon>Bacteria</taxon>
        <taxon>Thermotogati</taxon>
        <taxon>Thermotogota</taxon>
        <taxon>Thermotogae</taxon>
        <taxon>Kosmotogales</taxon>
        <taxon>Kosmotogaceae</taxon>
        <taxon>Mesotoga</taxon>
    </lineage>
</organism>
<dbReference type="InterPro" id="IPR014710">
    <property type="entry name" value="RmlC-like_jellyroll"/>
</dbReference>
<comment type="similarity">
    <text evidence="3">Belongs to the dTDP-4-dehydrorhamnose 3,5-epimerase family.</text>
</comment>
<dbReference type="AlphaFoldDB" id="A0A124FY73"/>
<evidence type="ECO:0000256" key="2">
    <source>
        <dbReference type="PIRSR" id="PIRSR600888-3"/>
    </source>
</evidence>
<reference evidence="5" key="1">
    <citation type="journal article" date="2015" name="MBio">
        <title>Genome-Resolved Metagenomic Analysis Reveals Roles for Candidate Phyla and Other Microbial Community Members in Biogeochemical Transformations in Oil Reservoirs.</title>
        <authorList>
            <person name="Hu P."/>
            <person name="Tom L."/>
            <person name="Singh A."/>
            <person name="Thomas B.C."/>
            <person name="Baker B.J."/>
            <person name="Piceno Y.M."/>
            <person name="Andersen G.L."/>
            <person name="Banfield J.F."/>
        </authorList>
    </citation>
    <scope>NUCLEOTIDE SEQUENCE [LARGE SCALE GENOMIC DNA]</scope>
</reference>
<proteinExistence type="inferred from homology"/>
<sequence>MAKFKKIRTPIPDLFIVEPTVFGDERGFFMETYNKKEFQELGIELEFVQDNHSRSKKGTLRGLHFQKEFPQAKLVRVIKGEVFDVVVDIRKNSTTFGKWFGVVLSEENKKQFFIPEGFAHGFLALTEIVEFTYKCSDYYHPEDEGGIIWNDSDIAIEWPIKKYEIDNPLLSEKDKKWPTLKKLQLG</sequence>
<evidence type="ECO:0000256" key="1">
    <source>
        <dbReference type="PIRSR" id="PIRSR600888-1"/>
    </source>
</evidence>
<comment type="catalytic activity">
    <reaction evidence="3">
        <text>dTDP-4-dehydro-6-deoxy-alpha-D-glucose = dTDP-4-dehydro-beta-L-rhamnose</text>
        <dbReference type="Rhea" id="RHEA:16969"/>
        <dbReference type="ChEBI" id="CHEBI:57649"/>
        <dbReference type="ChEBI" id="CHEBI:62830"/>
        <dbReference type="EC" id="5.1.3.13"/>
    </reaction>
</comment>
<dbReference type="PANTHER" id="PTHR21047:SF2">
    <property type="entry name" value="THYMIDINE DIPHOSPHO-4-KETO-RHAMNOSE 3,5-EPIMERASE"/>
    <property type="match status" value="1"/>
</dbReference>
<dbReference type="PATRIC" id="fig|1184387.3.peg.1475"/>
<dbReference type="GO" id="GO:0000271">
    <property type="term" value="P:polysaccharide biosynthetic process"/>
    <property type="evidence" value="ECO:0007669"/>
    <property type="project" value="TreeGrafter"/>
</dbReference>
<comment type="subunit">
    <text evidence="3">Homodimer.</text>
</comment>
<name>A0A124FY73_9BACT</name>
<dbReference type="CDD" id="cd00438">
    <property type="entry name" value="cupin_RmlC"/>
    <property type="match status" value="1"/>
</dbReference>
<dbReference type="Pfam" id="PF00908">
    <property type="entry name" value="dTDP_sugar_isom"/>
    <property type="match status" value="1"/>
</dbReference>
<dbReference type="GO" id="GO:0019305">
    <property type="term" value="P:dTDP-rhamnose biosynthetic process"/>
    <property type="evidence" value="ECO:0007669"/>
    <property type="project" value="UniProtKB-UniRule"/>
</dbReference>
<accession>A0A124FY73</accession>
<dbReference type="Gene3D" id="2.60.120.10">
    <property type="entry name" value="Jelly Rolls"/>
    <property type="match status" value="1"/>
</dbReference>
<feature type="active site" description="Proton donor" evidence="1">
    <location>
        <position position="133"/>
    </location>
</feature>
<comment type="pathway">
    <text evidence="3">Carbohydrate biosynthesis; dTDP-L-rhamnose biosynthesis.</text>
</comment>
<dbReference type="SUPFAM" id="SSF51182">
    <property type="entry name" value="RmlC-like cupins"/>
    <property type="match status" value="1"/>
</dbReference>
<evidence type="ECO:0000256" key="3">
    <source>
        <dbReference type="RuleBase" id="RU364069"/>
    </source>
</evidence>
<feature type="active site" description="Proton acceptor" evidence="1">
    <location>
        <position position="64"/>
    </location>
</feature>
<comment type="caution">
    <text evidence="4">The sequence shown here is derived from an EMBL/GenBank/DDBJ whole genome shotgun (WGS) entry which is preliminary data.</text>
</comment>
<gene>
    <name evidence="4" type="ORF">XD94_1054</name>
</gene>
<dbReference type="EMBL" id="LGGP01000175">
    <property type="protein sequence ID" value="KUK80305.1"/>
    <property type="molecule type" value="Genomic_DNA"/>
</dbReference>